<name>A0A8H3F559_9LECA</name>
<comment type="caution">
    <text evidence="2">The sequence shown here is derived from an EMBL/GenBank/DDBJ whole genome shotgun (WGS) entry which is preliminary data.</text>
</comment>
<gene>
    <name evidence="2" type="ORF">IMSHALPRED_004392</name>
</gene>
<accession>A0A8H3F559</accession>
<evidence type="ECO:0000313" key="3">
    <source>
        <dbReference type="Proteomes" id="UP000664534"/>
    </source>
</evidence>
<dbReference type="Proteomes" id="UP000664534">
    <property type="component" value="Unassembled WGS sequence"/>
</dbReference>
<dbReference type="AlphaFoldDB" id="A0A8H3F559"/>
<evidence type="ECO:0000256" key="1">
    <source>
        <dbReference type="SAM" id="SignalP"/>
    </source>
</evidence>
<keyword evidence="1" id="KW-0732">Signal</keyword>
<keyword evidence="3" id="KW-1185">Reference proteome</keyword>
<organism evidence="2 3">
    <name type="scientific">Imshaugia aleurites</name>
    <dbReference type="NCBI Taxonomy" id="172621"/>
    <lineage>
        <taxon>Eukaryota</taxon>
        <taxon>Fungi</taxon>
        <taxon>Dikarya</taxon>
        <taxon>Ascomycota</taxon>
        <taxon>Pezizomycotina</taxon>
        <taxon>Lecanoromycetes</taxon>
        <taxon>OSLEUM clade</taxon>
        <taxon>Lecanoromycetidae</taxon>
        <taxon>Lecanorales</taxon>
        <taxon>Lecanorineae</taxon>
        <taxon>Parmeliaceae</taxon>
        <taxon>Imshaugia</taxon>
    </lineage>
</organism>
<protein>
    <submittedName>
        <fullName evidence="2">Uncharacterized protein</fullName>
    </submittedName>
</protein>
<proteinExistence type="predicted"/>
<feature type="chain" id="PRO_5034137019" evidence="1">
    <location>
        <begin position="22"/>
        <end position="334"/>
    </location>
</feature>
<evidence type="ECO:0000313" key="2">
    <source>
        <dbReference type="EMBL" id="CAF9918732.1"/>
    </source>
</evidence>
<reference evidence="2" key="1">
    <citation type="submission" date="2021-03" db="EMBL/GenBank/DDBJ databases">
        <authorList>
            <person name="Tagirdzhanova G."/>
        </authorList>
    </citation>
    <scope>NUCLEOTIDE SEQUENCE</scope>
</reference>
<sequence length="334" mass="36716">MRLHPQQCVSVLTCLLPLSRAVPSPPIPQFTPLKISSADASLLNFTLAAVIPADFTITPSLPLDEPVLNARNTLILTLHALGRLGVDDFEEEQRSQTWRSLQHVSIDILGPSKVVESSLPMRKYALWGIYKAIHLMVAHNDFRSRNYELYSQEALVGYVGFNNGVYDTLSNGNGTKDNATGRDSRKRSLSVVPTTLANATMVDPGSVVTFAFELNGRTIGQSNVFMTLFTGILKAAPYSKAERVQAFFLNSVTFNTYLSFTAREDPGPEGPFFEYEQLIQVLGNLPTWVMAHGNRWTEADMVVSIDDVDVGAGFLRWQVREGVGVVDGGDVTTS</sequence>
<dbReference type="OrthoDB" id="5396515at2759"/>
<feature type="signal peptide" evidence="1">
    <location>
        <begin position="1"/>
        <end position="21"/>
    </location>
</feature>
<dbReference type="EMBL" id="CAJPDT010000021">
    <property type="protein sequence ID" value="CAF9918732.1"/>
    <property type="molecule type" value="Genomic_DNA"/>
</dbReference>